<dbReference type="CDD" id="cd00093">
    <property type="entry name" value="HTH_XRE"/>
    <property type="match status" value="1"/>
</dbReference>
<evidence type="ECO:0000313" key="3">
    <source>
        <dbReference type="EMBL" id="SMC36349.1"/>
    </source>
</evidence>
<dbReference type="SUPFAM" id="SSF51182">
    <property type="entry name" value="RmlC-like cupins"/>
    <property type="match status" value="1"/>
</dbReference>
<dbReference type="STRING" id="1122930.SAMN02745168_0478"/>
<dbReference type="RefSeq" id="WP_084233120.1">
    <property type="nucleotide sequence ID" value="NZ_FWXW01000001.1"/>
</dbReference>
<accession>A0A1W1YJJ3</accession>
<dbReference type="Gene3D" id="2.60.120.10">
    <property type="entry name" value="Jelly Rolls"/>
    <property type="match status" value="1"/>
</dbReference>
<dbReference type="Gene3D" id="1.10.260.40">
    <property type="entry name" value="lambda repressor-like DNA-binding domains"/>
    <property type="match status" value="1"/>
</dbReference>
<gene>
    <name evidence="3" type="ORF">SAMN02745168_0478</name>
</gene>
<dbReference type="PANTHER" id="PTHR46797:SF1">
    <property type="entry name" value="METHYLPHOSPHONATE SYNTHASE"/>
    <property type="match status" value="1"/>
</dbReference>
<dbReference type="AlphaFoldDB" id="A0A1W1YJJ3"/>
<name>A0A1W1YJJ3_9FIRM</name>
<feature type="domain" description="HTH cro/C1-type" evidence="2">
    <location>
        <begin position="12"/>
        <end position="66"/>
    </location>
</feature>
<dbReference type="SMART" id="SM00530">
    <property type="entry name" value="HTH_XRE"/>
    <property type="match status" value="1"/>
</dbReference>
<dbReference type="PANTHER" id="PTHR46797">
    <property type="entry name" value="HTH-TYPE TRANSCRIPTIONAL REGULATOR"/>
    <property type="match status" value="1"/>
</dbReference>
<dbReference type="GO" id="GO:0003700">
    <property type="term" value="F:DNA-binding transcription factor activity"/>
    <property type="evidence" value="ECO:0007669"/>
    <property type="project" value="TreeGrafter"/>
</dbReference>
<dbReference type="OrthoDB" id="9814553at2"/>
<dbReference type="PROSITE" id="PS50943">
    <property type="entry name" value="HTH_CROC1"/>
    <property type="match status" value="1"/>
</dbReference>
<dbReference type="Pfam" id="PF07883">
    <property type="entry name" value="Cupin_2"/>
    <property type="match status" value="1"/>
</dbReference>
<dbReference type="EMBL" id="FWXW01000001">
    <property type="protein sequence ID" value="SMC36349.1"/>
    <property type="molecule type" value="Genomic_DNA"/>
</dbReference>
<keyword evidence="4" id="KW-1185">Reference proteome</keyword>
<dbReference type="CDD" id="cd02209">
    <property type="entry name" value="cupin_XRE_C"/>
    <property type="match status" value="1"/>
</dbReference>
<organism evidence="3 4">
    <name type="scientific">Papillibacter cinnamivorans DSM 12816</name>
    <dbReference type="NCBI Taxonomy" id="1122930"/>
    <lineage>
        <taxon>Bacteria</taxon>
        <taxon>Bacillati</taxon>
        <taxon>Bacillota</taxon>
        <taxon>Clostridia</taxon>
        <taxon>Eubacteriales</taxon>
        <taxon>Oscillospiraceae</taxon>
        <taxon>Papillibacter</taxon>
    </lineage>
</organism>
<dbReference type="InterPro" id="IPR010982">
    <property type="entry name" value="Lambda_DNA-bd_dom_sf"/>
</dbReference>
<evidence type="ECO:0000259" key="2">
    <source>
        <dbReference type="PROSITE" id="PS50943"/>
    </source>
</evidence>
<dbReference type="GO" id="GO:0003677">
    <property type="term" value="F:DNA binding"/>
    <property type="evidence" value="ECO:0007669"/>
    <property type="project" value="UniProtKB-KW"/>
</dbReference>
<dbReference type="InterPro" id="IPR011051">
    <property type="entry name" value="RmlC_Cupin_sf"/>
</dbReference>
<dbReference type="GO" id="GO:0005829">
    <property type="term" value="C:cytosol"/>
    <property type="evidence" value="ECO:0007669"/>
    <property type="project" value="TreeGrafter"/>
</dbReference>
<evidence type="ECO:0000256" key="1">
    <source>
        <dbReference type="ARBA" id="ARBA00023125"/>
    </source>
</evidence>
<reference evidence="3 4" key="1">
    <citation type="submission" date="2017-04" db="EMBL/GenBank/DDBJ databases">
        <authorList>
            <person name="Afonso C.L."/>
            <person name="Miller P.J."/>
            <person name="Scott M.A."/>
            <person name="Spackman E."/>
            <person name="Goraichik I."/>
            <person name="Dimitrov K.M."/>
            <person name="Suarez D.L."/>
            <person name="Swayne D.E."/>
        </authorList>
    </citation>
    <scope>NUCLEOTIDE SEQUENCE [LARGE SCALE GENOMIC DNA]</scope>
    <source>
        <strain evidence="3 4">DSM 12816</strain>
    </source>
</reference>
<dbReference type="InterPro" id="IPR001387">
    <property type="entry name" value="Cro/C1-type_HTH"/>
</dbReference>
<dbReference type="InterPro" id="IPR014710">
    <property type="entry name" value="RmlC-like_jellyroll"/>
</dbReference>
<keyword evidence="1" id="KW-0238">DNA-binding</keyword>
<evidence type="ECO:0000313" key="4">
    <source>
        <dbReference type="Proteomes" id="UP000192790"/>
    </source>
</evidence>
<dbReference type="InterPro" id="IPR050807">
    <property type="entry name" value="TransReg_Diox_bact_type"/>
</dbReference>
<dbReference type="Proteomes" id="UP000192790">
    <property type="component" value="Unassembled WGS sequence"/>
</dbReference>
<protein>
    <submittedName>
        <fullName evidence="3">Helix-turn-helix domain-containing protein</fullName>
    </submittedName>
</protein>
<proteinExistence type="predicted"/>
<sequence>MEMENVIIGKKLKTLRTDAGLTLQEAAEAIGGSIAHLSLVENGRSGISLSKLQRLLTRYGKTMADLVEDSDLSDSRVVTLSTAKHLGFFGEGVEALLLAKDVQNKAMEPSYFRVEPGATVGPMQHVAGEECLFVLDGRMKITLEDPKSGETSEYNLESGATIYYDSTLIHTVTNTGNKPLTFYGCCTPAAF</sequence>
<dbReference type="Pfam" id="PF13560">
    <property type="entry name" value="HTH_31"/>
    <property type="match status" value="1"/>
</dbReference>
<dbReference type="SUPFAM" id="SSF47413">
    <property type="entry name" value="lambda repressor-like DNA-binding domains"/>
    <property type="match status" value="1"/>
</dbReference>
<dbReference type="InterPro" id="IPR013096">
    <property type="entry name" value="Cupin_2"/>
</dbReference>